<dbReference type="PANTHER" id="PTHR28048:SF1">
    <property type="entry name" value="ACR195WP"/>
    <property type="match status" value="1"/>
</dbReference>
<evidence type="ECO:0000313" key="3">
    <source>
        <dbReference type="Proteomes" id="UP000887226"/>
    </source>
</evidence>
<evidence type="ECO:0000313" key="2">
    <source>
        <dbReference type="EMBL" id="KAG9242697.1"/>
    </source>
</evidence>
<sequence length="95" mass="10419">MFGGSMPSIKDLQRPDRPQDVMKEDFEDCLSCRLTGATVLIGAGAYSYYSGHRNLQLQQARILASNPRIGMKGRQVGITSIALSLVGLGMYRLIN</sequence>
<gene>
    <name evidence="2" type="ORF">BJ878DRAFT_514181</name>
</gene>
<proteinExistence type="predicted"/>
<comment type="caution">
    <text evidence="2">The sequence shown here is derived from an EMBL/GenBank/DDBJ whole genome shotgun (WGS) entry which is preliminary data.</text>
</comment>
<dbReference type="OrthoDB" id="6604875at2759"/>
<dbReference type="PANTHER" id="PTHR28048">
    <property type="entry name" value="ACR195WP"/>
    <property type="match status" value="1"/>
</dbReference>
<reference evidence="2" key="1">
    <citation type="journal article" date="2021" name="IMA Fungus">
        <title>Genomic characterization of three marine fungi, including Emericellopsis atlantica sp. nov. with signatures of a generalist lifestyle and marine biomass degradation.</title>
        <authorList>
            <person name="Hagestad O.C."/>
            <person name="Hou L."/>
            <person name="Andersen J.H."/>
            <person name="Hansen E.H."/>
            <person name="Altermark B."/>
            <person name="Li C."/>
            <person name="Kuhnert E."/>
            <person name="Cox R.J."/>
            <person name="Crous P.W."/>
            <person name="Spatafora J.W."/>
            <person name="Lail K."/>
            <person name="Amirebrahimi M."/>
            <person name="Lipzen A."/>
            <person name="Pangilinan J."/>
            <person name="Andreopoulos W."/>
            <person name="Hayes R.D."/>
            <person name="Ng V."/>
            <person name="Grigoriev I.V."/>
            <person name="Jackson S.A."/>
            <person name="Sutton T.D.S."/>
            <person name="Dobson A.D.W."/>
            <person name="Rama T."/>
        </authorList>
    </citation>
    <scope>NUCLEOTIDE SEQUENCE</scope>
    <source>
        <strain evidence="2">TRa3180A</strain>
    </source>
</reference>
<dbReference type="InterPro" id="IPR028036">
    <property type="entry name" value="DMAC1-like_dom"/>
</dbReference>
<accession>A0A9P8CDF5</accession>
<protein>
    <recommendedName>
        <fullName evidence="1">Distal membrane-arm assembly complex protein 1-like domain-containing protein</fullName>
    </recommendedName>
</protein>
<organism evidence="2 3">
    <name type="scientific">Calycina marina</name>
    <dbReference type="NCBI Taxonomy" id="1763456"/>
    <lineage>
        <taxon>Eukaryota</taxon>
        <taxon>Fungi</taxon>
        <taxon>Dikarya</taxon>
        <taxon>Ascomycota</taxon>
        <taxon>Pezizomycotina</taxon>
        <taxon>Leotiomycetes</taxon>
        <taxon>Helotiales</taxon>
        <taxon>Pezizellaceae</taxon>
        <taxon>Calycina</taxon>
    </lineage>
</organism>
<keyword evidence="3" id="KW-1185">Reference proteome</keyword>
<dbReference type="Proteomes" id="UP000887226">
    <property type="component" value="Unassembled WGS sequence"/>
</dbReference>
<feature type="domain" description="Distal membrane-arm assembly complex protein 1-like" evidence="1">
    <location>
        <begin position="28"/>
        <end position="62"/>
    </location>
</feature>
<evidence type="ECO:0000259" key="1">
    <source>
        <dbReference type="Pfam" id="PF15055"/>
    </source>
</evidence>
<dbReference type="AlphaFoldDB" id="A0A9P8CDF5"/>
<name>A0A9P8CDF5_9HELO</name>
<dbReference type="EMBL" id="MU254046">
    <property type="protein sequence ID" value="KAG9242697.1"/>
    <property type="molecule type" value="Genomic_DNA"/>
</dbReference>
<dbReference type="Pfam" id="PF15055">
    <property type="entry name" value="DMAC1_Dmo2"/>
    <property type="match status" value="1"/>
</dbReference>
<dbReference type="InterPro" id="IPR053092">
    <property type="entry name" value="Mitochondrial_unc_protein"/>
</dbReference>